<evidence type="ECO:0000256" key="2">
    <source>
        <dbReference type="SAM" id="Phobius"/>
    </source>
</evidence>
<organism evidence="4 5">
    <name type="scientific">Thalassobacillus hwangdonensis</name>
    <dbReference type="NCBI Taxonomy" id="546108"/>
    <lineage>
        <taxon>Bacteria</taxon>
        <taxon>Bacillati</taxon>
        <taxon>Bacillota</taxon>
        <taxon>Bacilli</taxon>
        <taxon>Bacillales</taxon>
        <taxon>Bacillaceae</taxon>
        <taxon>Thalassobacillus</taxon>
    </lineage>
</organism>
<name>A0ABW3KZM1_9BACI</name>
<dbReference type="RefSeq" id="WP_386058255.1">
    <property type="nucleotide sequence ID" value="NZ_JBHTKL010000001.1"/>
</dbReference>
<comment type="caution">
    <text evidence="4">The sequence shown here is derived from an EMBL/GenBank/DDBJ whole genome shotgun (WGS) entry which is preliminary data.</text>
</comment>
<protein>
    <submittedName>
        <fullName evidence="4">Ion channel</fullName>
    </submittedName>
</protein>
<evidence type="ECO:0000313" key="5">
    <source>
        <dbReference type="Proteomes" id="UP001596990"/>
    </source>
</evidence>
<reference evidence="5" key="1">
    <citation type="journal article" date="2019" name="Int. J. Syst. Evol. Microbiol.">
        <title>The Global Catalogue of Microorganisms (GCM) 10K type strain sequencing project: providing services to taxonomists for standard genome sequencing and annotation.</title>
        <authorList>
            <consortium name="The Broad Institute Genomics Platform"/>
            <consortium name="The Broad Institute Genome Sequencing Center for Infectious Disease"/>
            <person name="Wu L."/>
            <person name="Ma J."/>
        </authorList>
    </citation>
    <scope>NUCLEOTIDE SEQUENCE [LARGE SCALE GENOMIC DNA]</scope>
    <source>
        <strain evidence="5">CCUG 56607</strain>
    </source>
</reference>
<comment type="subcellular location">
    <subcellularLocation>
        <location evidence="1">Cell membrane</location>
        <topology evidence="1">Multi-pass membrane protein</topology>
    </subcellularLocation>
</comment>
<keyword evidence="2" id="KW-0472">Membrane</keyword>
<keyword evidence="5" id="KW-1185">Reference proteome</keyword>
<dbReference type="Gene3D" id="1.10.287.70">
    <property type="match status" value="1"/>
</dbReference>
<keyword evidence="2" id="KW-0812">Transmembrane</keyword>
<dbReference type="SUPFAM" id="SSF51735">
    <property type="entry name" value="NAD(P)-binding Rossmann-fold domains"/>
    <property type="match status" value="1"/>
</dbReference>
<evidence type="ECO:0000313" key="4">
    <source>
        <dbReference type="EMBL" id="MFD1019100.1"/>
    </source>
</evidence>
<dbReference type="InterPro" id="IPR013099">
    <property type="entry name" value="K_chnl_dom"/>
</dbReference>
<proteinExistence type="predicted"/>
<feature type="transmembrane region" description="Helical" evidence="2">
    <location>
        <begin position="73"/>
        <end position="94"/>
    </location>
</feature>
<evidence type="ECO:0000256" key="1">
    <source>
        <dbReference type="ARBA" id="ARBA00004651"/>
    </source>
</evidence>
<dbReference type="PRINTS" id="PR00169">
    <property type="entry name" value="KCHANNEL"/>
</dbReference>
<keyword evidence="2" id="KW-1133">Transmembrane helix</keyword>
<accession>A0ABW3KZM1</accession>
<feature type="domain" description="RCK N-terminal" evidence="3">
    <location>
        <begin position="114"/>
        <end position="239"/>
    </location>
</feature>
<dbReference type="Pfam" id="PF07885">
    <property type="entry name" value="Ion_trans_2"/>
    <property type="match status" value="1"/>
</dbReference>
<dbReference type="InterPro" id="IPR003148">
    <property type="entry name" value="RCK_N"/>
</dbReference>
<sequence length="337" mass="38140">MFFLRKLIARMVSISNQVLFLSSTLLVSIASILIVQIEPQTFPTYFDGFWWVMTTVTTVGYGDYSPGTAGGRIVAIILYMVGIGLIGIVIGKVVEGLAKFRQKRVEGDIVVKEMNHYIIIGWSQKAKFAVREMLQTNKKTEIVIIDDLKEAPMLKDNVHYLKGNASHQETLVKANVSQAKAVLIFADDKIEDHQLVDGKTMLVASTVEALAPNVHTVVEVMEEKHLKNFEHIKVDEFIISNETISSLVVRSAFMKGVSNIYGQLLRRSFGDDLYHVPLHQSWSTYRDAFDHLLKHGATLIADRDRLDINRRLDESLPEDAELFVICDEETYNKLRRA</sequence>
<dbReference type="SUPFAM" id="SSF81324">
    <property type="entry name" value="Voltage-gated potassium channels"/>
    <property type="match status" value="1"/>
</dbReference>
<evidence type="ECO:0000259" key="3">
    <source>
        <dbReference type="PROSITE" id="PS51201"/>
    </source>
</evidence>
<dbReference type="InterPro" id="IPR036291">
    <property type="entry name" value="NAD(P)-bd_dom_sf"/>
</dbReference>
<gene>
    <name evidence="4" type="ORF">ACFQ2J_07790</name>
</gene>
<dbReference type="Proteomes" id="UP001596990">
    <property type="component" value="Unassembled WGS sequence"/>
</dbReference>
<dbReference type="PROSITE" id="PS51201">
    <property type="entry name" value="RCK_N"/>
    <property type="match status" value="1"/>
</dbReference>
<dbReference type="Pfam" id="PF02254">
    <property type="entry name" value="TrkA_N"/>
    <property type="match status" value="1"/>
</dbReference>
<dbReference type="EMBL" id="JBHTKL010000001">
    <property type="protein sequence ID" value="MFD1019100.1"/>
    <property type="molecule type" value="Genomic_DNA"/>
</dbReference>
<dbReference type="PANTHER" id="PTHR43833:SF9">
    <property type="entry name" value="POTASSIUM CHANNEL PROTEIN YUGO-RELATED"/>
    <property type="match status" value="1"/>
</dbReference>
<dbReference type="PANTHER" id="PTHR43833">
    <property type="entry name" value="POTASSIUM CHANNEL PROTEIN 2-RELATED-RELATED"/>
    <property type="match status" value="1"/>
</dbReference>
<dbReference type="InterPro" id="IPR050721">
    <property type="entry name" value="Trk_Ktr_HKT_K-transport"/>
</dbReference>
<dbReference type="Gene3D" id="3.40.50.720">
    <property type="entry name" value="NAD(P)-binding Rossmann-like Domain"/>
    <property type="match status" value="1"/>
</dbReference>